<evidence type="ECO:0000313" key="3">
    <source>
        <dbReference type="Proteomes" id="UP000535406"/>
    </source>
</evidence>
<reference evidence="2 3" key="1">
    <citation type="submission" date="2020-08" db="EMBL/GenBank/DDBJ databases">
        <title>Genomic Encyclopedia of Type Strains, Phase IV (KMG-IV): sequencing the most valuable type-strain genomes for metagenomic binning, comparative biology and taxonomic classification.</title>
        <authorList>
            <person name="Goeker M."/>
        </authorList>
    </citation>
    <scope>NUCLEOTIDE SEQUENCE [LARGE SCALE GENOMIC DNA]</scope>
    <source>
        <strain evidence="2 3">DSM 21319</strain>
    </source>
</reference>
<dbReference type="InterPro" id="IPR021607">
    <property type="entry name" value="DUF3224"/>
</dbReference>
<dbReference type="Gene3D" id="2.40.350.10">
    <property type="entry name" value="SO1590-like"/>
    <property type="match status" value="1"/>
</dbReference>
<protein>
    <recommendedName>
        <fullName evidence="4">DUF3224 domain-containing protein</fullName>
    </recommendedName>
</protein>
<keyword evidence="3" id="KW-1185">Reference proteome</keyword>
<sequence length="129" mass="13343">MGKSEATGTFEVRLTPAESGDGPIGTLSIDKTFQGDLQGTSVGQMLAFRTPVEGSAGYVAMERVTGTLAGRHGSFTLQHNGLMDRGAPSLAVVVVPDSGTDGLSGLTGTMEIIVSPGRHDYCFHYGLPA</sequence>
<comment type="caution">
    <text evidence="2">The sequence shown here is derived from an EMBL/GenBank/DDBJ whole genome shotgun (WGS) entry which is preliminary data.</text>
</comment>
<dbReference type="SUPFAM" id="SSF159238">
    <property type="entry name" value="SO1590-like"/>
    <property type="match status" value="1"/>
</dbReference>
<evidence type="ECO:0000256" key="1">
    <source>
        <dbReference type="SAM" id="MobiDB-lite"/>
    </source>
</evidence>
<feature type="region of interest" description="Disordered" evidence="1">
    <location>
        <begin position="1"/>
        <end position="23"/>
    </location>
</feature>
<evidence type="ECO:0000313" key="2">
    <source>
        <dbReference type="EMBL" id="MBB5041689.1"/>
    </source>
</evidence>
<accession>A0A7W8DT80</accession>
<dbReference type="AlphaFoldDB" id="A0A7W8DT80"/>
<organism evidence="2 3">
    <name type="scientific">Shinella fusca</name>
    <dbReference type="NCBI Taxonomy" id="544480"/>
    <lineage>
        <taxon>Bacteria</taxon>
        <taxon>Pseudomonadati</taxon>
        <taxon>Pseudomonadota</taxon>
        <taxon>Alphaproteobacteria</taxon>
        <taxon>Hyphomicrobiales</taxon>
        <taxon>Rhizobiaceae</taxon>
        <taxon>Shinella</taxon>
    </lineage>
</organism>
<dbReference type="EMBL" id="JACHIK010000003">
    <property type="protein sequence ID" value="MBB5041689.1"/>
    <property type="molecule type" value="Genomic_DNA"/>
</dbReference>
<dbReference type="Pfam" id="PF11528">
    <property type="entry name" value="DUF3224"/>
    <property type="match status" value="1"/>
</dbReference>
<dbReference type="RefSeq" id="WP_184141622.1">
    <property type="nucleotide sequence ID" value="NZ_JACHIK010000003.1"/>
</dbReference>
<gene>
    <name evidence="2" type="ORF">HNQ66_001072</name>
</gene>
<dbReference type="Proteomes" id="UP000535406">
    <property type="component" value="Unassembled WGS sequence"/>
</dbReference>
<dbReference type="InterPro" id="IPR023159">
    <property type="entry name" value="SO1590-like_sf"/>
</dbReference>
<evidence type="ECO:0008006" key="4">
    <source>
        <dbReference type="Google" id="ProtNLM"/>
    </source>
</evidence>
<name>A0A7W8DT80_9HYPH</name>
<proteinExistence type="predicted"/>